<organism evidence="1 2">
    <name type="scientific">Trichonephila clavipes</name>
    <name type="common">Golden silk orbweaver</name>
    <name type="synonym">Nephila clavipes</name>
    <dbReference type="NCBI Taxonomy" id="2585209"/>
    <lineage>
        <taxon>Eukaryota</taxon>
        <taxon>Metazoa</taxon>
        <taxon>Ecdysozoa</taxon>
        <taxon>Arthropoda</taxon>
        <taxon>Chelicerata</taxon>
        <taxon>Arachnida</taxon>
        <taxon>Araneae</taxon>
        <taxon>Araneomorphae</taxon>
        <taxon>Entelegynae</taxon>
        <taxon>Araneoidea</taxon>
        <taxon>Nephilidae</taxon>
        <taxon>Trichonephila</taxon>
    </lineage>
</organism>
<comment type="caution">
    <text evidence="1">The sequence shown here is derived from an EMBL/GenBank/DDBJ whole genome shotgun (WGS) entry which is preliminary data.</text>
</comment>
<name>A0A8X6WDR6_TRICX</name>
<proteinExistence type="predicted"/>
<protein>
    <submittedName>
        <fullName evidence="1">Uncharacterized protein</fullName>
    </submittedName>
</protein>
<dbReference type="AlphaFoldDB" id="A0A8X6WDR6"/>
<sequence length="87" mass="9766">MLAENVPNSFHPPQACFTTLTHGLADEVKMCIFVTDFYLFYDPENKVDDRYYGSFVFKGLHASSQKEIHGVKSGDRVICVTGSFSPI</sequence>
<gene>
    <name evidence="1" type="ORF">TNCV_3558541</name>
</gene>
<dbReference type="Proteomes" id="UP000887159">
    <property type="component" value="Unassembled WGS sequence"/>
</dbReference>
<evidence type="ECO:0000313" key="2">
    <source>
        <dbReference type="Proteomes" id="UP000887159"/>
    </source>
</evidence>
<evidence type="ECO:0000313" key="1">
    <source>
        <dbReference type="EMBL" id="GFY32346.1"/>
    </source>
</evidence>
<dbReference type="EMBL" id="BMAU01021402">
    <property type="protein sequence ID" value="GFY32346.1"/>
    <property type="molecule type" value="Genomic_DNA"/>
</dbReference>
<reference evidence="1" key="1">
    <citation type="submission" date="2020-08" db="EMBL/GenBank/DDBJ databases">
        <title>Multicomponent nature underlies the extraordinary mechanical properties of spider dragline silk.</title>
        <authorList>
            <person name="Kono N."/>
            <person name="Nakamura H."/>
            <person name="Mori M."/>
            <person name="Yoshida Y."/>
            <person name="Ohtoshi R."/>
            <person name="Malay A.D."/>
            <person name="Moran D.A.P."/>
            <person name="Tomita M."/>
            <person name="Numata K."/>
            <person name="Arakawa K."/>
        </authorList>
    </citation>
    <scope>NUCLEOTIDE SEQUENCE</scope>
</reference>
<accession>A0A8X6WDR6</accession>
<keyword evidence="2" id="KW-1185">Reference proteome</keyword>